<evidence type="ECO:0000313" key="5">
    <source>
        <dbReference type="Proteomes" id="UP001174909"/>
    </source>
</evidence>
<dbReference type="PANTHER" id="PTHR30612:SF0">
    <property type="entry name" value="CHLOROPLAST PROTEIN-TRANSPORTING ATPASE"/>
    <property type="match status" value="1"/>
</dbReference>
<dbReference type="InterPro" id="IPR027417">
    <property type="entry name" value="P-loop_NTPase"/>
</dbReference>
<sequence length="110" mass="12151">MVGDTPERAAEKLRGQLVPQVNRLEDSIRSLTDEALGAKTDEFRRRVDDGASLDDLLPEAFAVVREAARRTLGQRHYDVQLIGGAVLHQGKIAEMKTGEGKTLSPPCRHF</sequence>
<dbReference type="GO" id="GO:0006886">
    <property type="term" value="P:intracellular protein transport"/>
    <property type="evidence" value="ECO:0007669"/>
    <property type="project" value="InterPro"/>
</dbReference>
<proteinExistence type="predicted"/>
<gene>
    <name evidence="4" type="ORF">GBAR_LOCUS6058</name>
</gene>
<dbReference type="EMBL" id="CASHTH010000909">
    <property type="protein sequence ID" value="CAI8008912.1"/>
    <property type="molecule type" value="Genomic_DNA"/>
</dbReference>
<evidence type="ECO:0000259" key="3">
    <source>
        <dbReference type="PROSITE" id="PS51196"/>
    </source>
</evidence>
<protein>
    <submittedName>
        <fullName evidence="4">Protein translocase subunit SecA</fullName>
    </submittedName>
</protein>
<dbReference type="PANTHER" id="PTHR30612">
    <property type="entry name" value="SECA INNER MEMBRANE COMPONENT OF SEC PROTEIN SECRETION SYSTEM"/>
    <property type="match status" value="1"/>
</dbReference>
<keyword evidence="1" id="KW-0653">Protein transport</keyword>
<dbReference type="GO" id="GO:0017038">
    <property type="term" value="P:protein import"/>
    <property type="evidence" value="ECO:0007669"/>
    <property type="project" value="InterPro"/>
</dbReference>
<dbReference type="InterPro" id="IPR014018">
    <property type="entry name" value="SecA_motor_DEAD"/>
</dbReference>
<dbReference type="Pfam" id="PF07517">
    <property type="entry name" value="SecA_DEAD"/>
    <property type="match status" value="1"/>
</dbReference>
<name>A0AA35REY7_GEOBA</name>
<dbReference type="GO" id="GO:0005524">
    <property type="term" value="F:ATP binding"/>
    <property type="evidence" value="ECO:0007669"/>
    <property type="project" value="InterPro"/>
</dbReference>
<evidence type="ECO:0000256" key="2">
    <source>
        <dbReference type="ARBA" id="ARBA00023010"/>
    </source>
</evidence>
<evidence type="ECO:0000313" key="4">
    <source>
        <dbReference type="EMBL" id="CAI8008912.1"/>
    </source>
</evidence>
<dbReference type="InterPro" id="IPR011115">
    <property type="entry name" value="SecA_DEAD"/>
</dbReference>
<dbReference type="PROSITE" id="PS51196">
    <property type="entry name" value="SECA_MOTOR_DEAD"/>
    <property type="match status" value="1"/>
</dbReference>
<organism evidence="4 5">
    <name type="scientific">Geodia barretti</name>
    <name type="common">Barrett's horny sponge</name>
    <dbReference type="NCBI Taxonomy" id="519541"/>
    <lineage>
        <taxon>Eukaryota</taxon>
        <taxon>Metazoa</taxon>
        <taxon>Porifera</taxon>
        <taxon>Demospongiae</taxon>
        <taxon>Heteroscleromorpha</taxon>
        <taxon>Tetractinellida</taxon>
        <taxon>Astrophorina</taxon>
        <taxon>Geodiidae</taxon>
        <taxon>Geodia</taxon>
    </lineage>
</organism>
<dbReference type="SUPFAM" id="SSF52540">
    <property type="entry name" value="P-loop containing nucleoside triphosphate hydrolases"/>
    <property type="match status" value="1"/>
</dbReference>
<dbReference type="InterPro" id="IPR000185">
    <property type="entry name" value="SecA"/>
</dbReference>
<keyword evidence="2" id="KW-0811">Translocation</keyword>
<keyword evidence="5" id="KW-1185">Reference proteome</keyword>
<evidence type="ECO:0000256" key="1">
    <source>
        <dbReference type="ARBA" id="ARBA00022927"/>
    </source>
</evidence>
<dbReference type="Gene3D" id="3.40.50.300">
    <property type="entry name" value="P-loop containing nucleotide triphosphate hydrolases"/>
    <property type="match status" value="1"/>
</dbReference>
<accession>A0AA35REY7</accession>
<dbReference type="PRINTS" id="PR00906">
    <property type="entry name" value="SECA"/>
</dbReference>
<dbReference type="AlphaFoldDB" id="A0AA35REY7"/>
<dbReference type="GO" id="GO:0005829">
    <property type="term" value="C:cytosol"/>
    <property type="evidence" value="ECO:0007669"/>
    <property type="project" value="TreeGrafter"/>
</dbReference>
<reference evidence="4" key="1">
    <citation type="submission" date="2023-03" db="EMBL/GenBank/DDBJ databases">
        <authorList>
            <person name="Steffen K."/>
            <person name="Cardenas P."/>
        </authorList>
    </citation>
    <scope>NUCLEOTIDE SEQUENCE</scope>
</reference>
<dbReference type="GO" id="GO:0006605">
    <property type="term" value="P:protein targeting"/>
    <property type="evidence" value="ECO:0007669"/>
    <property type="project" value="InterPro"/>
</dbReference>
<keyword evidence="1" id="KW-0813">Transport</keyword>
<dbReference type="GO" id="GO:0005886">
    <property type="term" value="C:plasma membrane"/>
    <property type="evidence" value="ECO:0007669"/>
    <property type="project" value="TreeGrafter"/>
</dbReference>
<feature type="domain" description="SecA family profile" evidence="3">
    <location>
        <begin position="1"/>
        <end position="110"/>
    </location>
</feature>
<comment type="caution">
    <text evidence="4">The sequence shown here is derived from an EMBL/GenBank/DDBJ whole genome shotgun (WGS) entry which is preliminary data.</text>
</comment>
<dbReference type="Proteomes" id="UP001174909">
    <property type="component" value="Unassembled WGS sequence"/>
</dbReference>
<dbReference type="SMART" id="SM00957">
    <property type="entry name" value="SecA_DEAD"/>
    <property type="match status" value="1"/>
</dbReference>